<dbReference type="InterPro" id="IPR011701">
    <property type="entry name" value="MFS"/>
</dbReference>
<dbReference type="AlphaFoldDB" id="A0A4Y8LKD6"/>
<comment type="similarity">
    <text evidence="2 8">Belongs to the major facilitator superfamily. Bcr/CmlA family.</text>
</comment>
<feature type="transmembrane region" description="Helical" evidence="8">
    <location>
        <begin position="303"/>
        <end position="324"/>
    </location>
</feature>
<dbReference type="PANTHER" id="PTHR23502">
    <property type="entry name" value="MAJOR FACILITATOR SUPERFAMILY"/>
    <property type="match status" value="1"/>
</dbReference>
<dbReference type="FunFam" id="1.20.1720.10:FF:000005">
    <property type="entry name" value="Bcr/CflA family efflux transporter"/>
    <property type="match status" value="1"/>
</dbReference>
<evidence type="ECO:0000256" key="7">
    <source>
        <dbReference type="ARBA" id="ARBA00023136"/>
    </source>
</evidence>
<evidence type="ECO:0000256" key="1">
    <source>
        <dbReference type="ARBA" id="ARBA00004651"/>
    </source>
</evidence>
<dbReference type="SUPFAM" id="SSF103473">
    <property type="entry name" value="MFS general substrate transporter"/>
    <property type="match status" value="1"/>
</dbReference>
<evidence type="ECO:0000313" key="11">
    <source>
        <dbReference type="Proteomes" id="UP000297776"/>
    </source>
</evidence>
<dbReference type="NCBIfam" id="NF008314">
    <property type="entry name" value="PRK11102.1"/>
    <property type="match status" value="1"/>
</dbReference>
<evidence type="ECO:0000256" key="2">
    <source>
        <dbReference type="ARBA" id="ARBA00006236"/>
    </source>
</evidence>
<evidence type="ECO:0000313" key="10">
    <source>
        <dbReference type="EMBL" id="TFE02219.1"/>
    </source>
</evidence>
<feature type="domain" description="Major facilitator superfamily (MFS) profile" evidence="9">
    <location>
        <begin position="33"/>
        <end position="419"/>
    </location>
</feature>
<dbReference type="Proteomes" id="UP000297776">
    <property type="component" value="Unassembled WGS sequence"/>
</dbReference>
<comment type="caution">
    <text evidence="10">The sequence shown here is derived from an EMBL/GenBank/DDBJ whole genome shotgun (WGS) entry which is preliminary data.</text>
</comment>
<keyword evidence="5 8" id="KW-0812">Transmembrane</keyword>
<dbReference type="NCBIfam" id="TIGR00710">
    <property type="entry name" value="efflux_Bcr_CflA"/>
    <property type="match status" value="1"/>
</dbReference>
<reference evidence="10 11" key="1">
    <citation type="submission" date="2019-03" db="EMBL/GenBank/DDBJ databases">
        <authorList>
            <person name="Yang Y."/>
        </authorList>
    </citation>
    <scope>NUCLEOTIDE SEQUENCE [LARGE SCALE GENOMIC DNA]</scope>
    <source>
        <strain evidence="10 11">ASL-1</strain>
    </source>
</reference>
<dbReference type="GO" id="GO:1990961">
    <property type="term" value="P:xenobiotic detoxification by transmembrane export across the plasma membrane"/>
    <property type="evidence" value="ECO:0007669"/>
    <property type="project" value="InterPro"/>
</dbReference>
<dbReference type="Gene3D" id="1.20.1720.10">
    <property type="entry name" value="Multidrug resistance protein D"/>
    <property type="match status" value="1"/>
</dbReference>
<gene>
    <name evidence="10" type="ORF">E2626_06470</name>
</gene>
<sequence>MEEVYNSHHVSTIEEMRGLINMNTLSGSKRTRLALMLGALGAMGPLTIDMYLPAFPTIAADLMTSASSVQLSLTACLLGLGLGQLMNGPLSDVHGRKKPLVIALIAYAIASFAIAFSPNIYVLIGLRFLQGFSASAGIVISRAIVRDSYSGRELTKFFALLMLISNLAPILAPIVGSTILLFTDWNGVFIVLGIVGILLFALITLRLEETLPEQSRVPNNIGETVKNFKSLITNQQFLGYSLAQGFMIAGVFAYVSGTPFVYQNIYGFSEQEFSYLFGLNGIGLIIGTQSVGRLSHRISERQFLLYGLSQAVTAGAVLTITVLLDGPFFFVALPLFFFVMSIGMVATASFSLAMQTQGHIAGSASAFLGMLPLVLGSLTAPLVGIAGEYSAVPMGLIILSASILALVAYFGLARRAEKKADELFRES</sequence>
<feature type="transmembrane region" description="Helical" evidence="8">
    <location>
        <begin position="128"/>
        <end position="145"/>
    </location>
</feature>
<dbReference type="RefSeq" id="WP_134380922.1">
    <property type="nucleotide sequence ID" value="NZ_SORX01000003.1"/>
</dbReference>
<accession>A0A4Y8LKD6</accession>
<evidence type="ECO:0000256" key="4">
    <source>
        <dbReference type="ARBA" id="ARBA00022475"/>
    </source>
</evidence>
<dbReference type="GO" id="GO:0042910">
    <property type="term" value="F:xenobiotic transmembrane transporter activity"/>
    <property type="evidence" value="ECO:0007669"/>
    <property type="project" value="InterPro"/>
</dbReference>
<keyword evidence="11" id="KW-1185">Reference proteome</keyword>
<dbReference type="InterPro" id="IPR020846">
    <property type="entry name" value="MFS_dom"/>
</dbReference>
<feature type="transmembrane region" description="Helical" evidence="8">
    <location>
        <begin position="58"/>
        <end position="80"/>
    </location>
</feature>
<dbReference type="GO" id="GO:0005886">
    <property type="term" value="C:plasma membrane"/>
    <property type="evidence" value="ECO:0007669"/>
    <property type="project" value="UniProtKB-SubCell"/>
</dbReference>
<dbReference type="OrthoDB" id="9800416at2"/>
<keyword evidence="7 8" id="KW-0472">Membrane</keyword>
<dbReference type="Pfam" id="PF07690">
    <property type="entry name" value="MFS_1"/>
    <property type="match status" value="1"/>
</dbReference>
<dbReference type="EMBL" id="SORX01000003">
    <property type="protein sequence ID" value="TFE02219.1"/>
    <property type="molecule type" value="Genomic_DNA"/>
</dbReference>
<name>A0A4Y8LKD6_9BACL</name>
<protein>
    <recommendedName>
        <fullName evidence="8">Bcr/CflA family efflux transporter</fullName>
    </recommendedName>
</protein>
<feature type="transmembrane region" description="Helical" evidence="8">
    <location>
        <begin position="366"/>
        <end position="386"/>
    </location>
</feature>
<proteinExistence type="inferred from homology"/>
<feature type="transmembrane region" description="Helical" evidence="8">
    <location>
        <begin position="157"/>
        <end position="182"/>
    </location>
</feature>
<feature type="transmembrane region" description="Helical" evidence="8">
    <location>
        <begin position="273"/>
        <end position="291"/>
    </location>
</feature>
<feature type="transmembrane region" description="Helical" evidence="8">
    <location>
        <begin position="100"/>
        <end position="122"/>
    </location>
</feature>
<keyword evidence="4 8" id="KW-1003">Cell membrane</keyword>
<dbReference type="PANTHER" id="PTHR23502:SF132">
    <property type="entry name" value="POLYAMINE TRANSPORTER 2-RELATED"/>
    <property type="match status" value="1"/>
</dbReference>
<feature type="transmembrane region" description="Helical" evidence="8">
    <location>
        <begin position="237"/>
        <end position="261"/>
    </location>
</feature>
<evidence type="ECO:0000256" key="5">
    <source>
        <dbReference type="ARBA" id="ARBA00022692"/>
    </source>
</evidence>
<keyword evidence="3 8" id="KW-0813">Transport</keyword>
<feature type="transmembrane region" description="Helical" evidence="8">
    <location>
        <begin position="392"/>
        <end position="412"/>
    </location>
</feature>
<dbReference type="CDD" id="cd17320">
    <property type="entry name" value="MFS_MdfA_MDR_like"/>
    <property type="match status" value="1"/>
</dbReference>
<feature type="transmembrane region" description="Helical" evidence="8">
    <location>
        <begin position="33"/>
        <end position="52"/>
    </location>
</feature>
<dbReference type="InterPro" id="IPR004812">
    <property type="entry name" value="Efflux_drug-R_Bcr/CmlA"/>
</dbReference>
<evidence type="ECO:0000259" key="9">
    <source>
        <dbReference type="PROSITE" id="PS50850"/>
    </source>
</evidence>
<dbReference type="InterPro" id="IPR036259">
    <property type="entry name" value="MFS_trans_sf"/>
</dbReference>
<evidence type="ECO:0000256" key="8">
    <source>
        <dbReference type="RuleBase" id="RU365088"/>
    </source>
</evidence>
<evidence type="ECO:0000256" key="6">
    <source>
        <dbReference type="ARBA" id="ARBA00022989"/>
    </source>
</evidence>
<evidence type="ECO:0000256" key="3">
    <source>
        <dbReference type="ARBA" id="ARBA00022448"/>
    </source>
</evidence>
<comment type="subcellular location">
    <subcellularLocation>
        <location evidence="1 8">Cell membrane</location>
        <topology evidence="1 8">Multi-pass membrane protein</topology>
    </subcellularLocation>
</comment>
<keyword evidence="6 8" id="KW-1133">Transmembrane helix</keyword>
<feature type="transmembrane region" description="Helical" evidence="8">
    <location>
        <begin position="330"/>
        <end position="354"/>
    </location>
</feature>
<organism evidence="10 11">
    <name type="scientific">Jeotgalibacillus salarius</name>
    <dbReference type="NCBI Taxonomy" id="546023"/>
    <lineage>
        <taxon>Bacteria</taxon>
        <taxon>Bacillati</taxon>
        <taxon>Bacillota</taxon>
        <taxon>Bacilli</taxon>
        <taxon>Bacillales</taxon>
        <taxon>Caryophanaceae</taxon>
        <taxon>Jeotgalibacillus</taxon>
    </lineage>
</organism>
<dbReference type="PROSITE" id="PS50850">
    <property type="entry name" value="MFS"/>
    <property type="match status" value="1"/>
</dbReference>
<feature type="transmembrane region" description="Helical" evidence="8">
    <location>
        <begin position="188"/>
        <end position="207"/>
    </location>
</feature>